<accession>A0AAE3NXQ3</accession>
<proteinExistence type="predicted"/>
<gene>
    <name evidence="1" type="ORF">P1J78_24615</name>
</gene>
<evidence type="ECO:0000313" key="1">
    <source>
        <dbReference type="EMBL" id="MDF0603901.1"/>
    </source>
</evidence>
<dbReference type="RefSeq" id="WP_275570010.1">
    <property type="nucleotide sequence ID" value="NZ_JARGYC010000167.1"/>
</dbReference>
<comment type="caution">
    <text evidence="1">The sequence shown here is derived from an EMBL/GenBank/DDBJ whole genome shotgun (WGS) entry which is preliminary data.</text>
</comment>
<protein>
    <submittedName>
        <fullName evidence="1">Uncharacterized protein</fullName>
    </submittedName>
</protein>
<evidence type="ECO:0000313" key="2">
    <source>
        <dbReference type="Proteomes" id="UP001220964"/>
    </source>
</evidence>
<reference evidence="1" key="1">
    <citation type="submission" date="2023-03" db="EMBL/GenBank/DDBJ databases">
        <title>Multiphase analysis and comparison of six strains from genera Psychromarinibacter, Lutimaribacter, and Maritimibacter, including a novel species: Psychromarinibacter sediminicola sp. nov.</title>
        <authorList>
            <person name="Wang Y.-H."/>
            <person name="Ye M.-Q."/>
            <person name="Du Z.-J."/>
        </authorList>
    </citation>
    <scope>NUCLEOTIDE SEQUENCE</scope>
    <source>
        <strain evidence="1">C21-152</strain>
    </source>
</reference>
<dbReference type="AlphaFoldDB" id="A0AAE3NXQ3"/>
<sequence length="53" mass="5894">MARPFEDPEPPTETAHWMSWTARPKGRALQINNYLSAAVFALSALVTVMQYGA</sequence>
<keyword evidence="2" id="KW-1185">Reference proteome</keyword>
<dbReference type="EMBL" id="JARGYC010000167">
    <property type="protein sequence ID" value="MDF0603901.1"/>
    <property type="molecule type" value="Genomic_DNA"/>
</dbReference>
<organism evidence="1 2">
    <name type="scientific">Psychromarinibacter sediminicola</name>
    <dbReference type="NCBI Taxonomy" id="3033385"/>
    <lineage>
        <taxon>Bacteria</taxon>
        <taxon>Pseudomonadati</taxon>
        <taxon>Pseudomonadota</taxon>
        <taxon>Alphaproteobacteria</taxon>
        <taxon>Rhodobacterales</taxon>
        <taxon>Paracoccaceae</taxon>
        <taxon>Psychromarinibacter</taxon>
    </lineage>
</organism>
<dbReference type="Proteomes" id="UP001220964">
    <property type="component" value="Unassembled WGS sequence"/>
</dbReference>
<name>A0AAE3NXQ3_9RHOB</name>